<keyword evidence="2 4" id="KW-0689">Ribosomal protein</keyword>
<dbReference type="Pfam" id="PF01780">
    <property type="entry name" value="Ribosomal_L37ae"/>
    <property type="match status" value="1"/>
</dbReference>
<dbReference type="GO" id="GO:1990904">
    <property type="term" value="C:ribonucleoprotein complex"/>
    <property type="evidence" value="ECO:0007669"/>
    <property type="project" value="UniProtKB-KW"/>
</dbReference>
<comment type="caution">
    <text evidence="4">The sequence shown here is derived from an EMBL/GenBank/DDBJ whole genome shotgun (WGS) entry which is preliminary data.</text>
</comment>
<reference evidence="4 5" key="1">
    <citation type="submission" date="2019-05" db="EMBL/GenBank/DDBJ databases">
        <title>The compact genome of Giardia muris reveals important steps in the evolution of intestinal protozoan parasites.</title>
        <authorList>
            <person name="Xu F."/>
            <person name="Jimenez-Gonzalez A."/>
            <person name="Einarsson E."/>
            <person name="Astvaldsson A."/>
            <person name="Peirasmaki D."/>
            <person name="Eckmann L."/>
            <person name="Andersson J.O."/>
            <person name="Svard S.G."/>
            <person name="Jerlstrom-Hultqvist J."/>
        </authorList>
    </citation>
    <scope>NUCLEOTIDE SEQUENCE [LARGE SCALE GENOMIC DNA]</scope>
    <source>
        <strain evidence="4 5">Roberts-Thomson</strain>
    </source>
</reference>
<dbReference type="InterPro" id="IPR011332">
    <property type="entry name" value="Ribosomal_zn-bd"/>
</dbReference>
<keyword evidence="3" id="KW-0687">Ribonucleoprotein</keyword>
<dbReference type="InterPro" id="IPR011331">
    <property type="entry name" value="Ribosomal_eL37/eL43"/>
</dbReference>
<gene>
    <name evidence="4" type="ORF">GMRT_14076</name>
</gene>
<dbReference type="NCBIfam" id="TIGR00280">
    <property type="entry name" value="eL43_euk_arch"/>
    <property type="match status" value="1"/>
</dbReference>
<dbReference type="PANTHER" id="PTHR48129:SF1">
    <property type="entry name" value="LARGE RIBOSOMAL SUBUNIT PROTEIN EL43"/>
    <property type="match status" value="1"/>
</dbReference>
<dbReference type="AlphaFoldDB" id="A0A4Z1STM4"/>
<sequence>MARRTKKVGLTGKYGTRYGRAARKQLLKIERNQKAKYTCPFCAKDKVRRSACGIWKCRACEKTIAGGAYTLHTEPANTARATIRRLRDIKKDA</sequence>
<dbReference type="GO" id="GO:0006412">
    <property type="term" value="P:translation"/>
    <property type="evidence" value="ECO:0007669"/>
    <property type="project" value="InterPro"/>
</dbReference>
<dbReference type="GO" id="GO:0003735">
    <property type="term" value="F:structural constituent of ribosome"/>
    <property type="evidence" value="ECO:0007669"/>
    <property type="project" value="InterPro"/>
</dbReference>
<dbReference type="SUPFAM" id="SSF57829">
    <property type="entry name" value="Zn-binding ribosomal proteins"/>
    <property type="match status" value="1"/>
</dbReference>
<evidence type="ECO:0000313" key="5">
    <source>
        <dbReference type="Proteomes" id="UP000315496"/>
    </source>
</evidence>
<name>A0A4Z1STM4_GIAMU</name>
<dbReference type="VEuPathDB" id="GiardiaDB:GMRT_14076"/>
<dbReference type="PANTHER" id="PTHR48129">
    <property type="entry name" value="60S RIBOSOMAL PROTEIN L37A"/>
    <property type="match status" value="1"/>
</dbReference>
<evidence type="ECO:0000256" key="2">
    <source>
        <dbReference type="ARBA" id="ARBA00022980"/>
    </source>
</evidence>
<dbReference type="InterPro" id="IPR002674">
    <property type="entry name" value="Ribosomal_eL43"/>
</dbReference>
<proteinExistence type="inferred from homology"/>
<organism evidence="4 5">
    <name type="scientific">Giardia muris</name>
    <dbReference type="NCBI Taxonomy" id="5742"/>
    <lineage>
        <taxon>Eukaryota</taxon>
        <taxon>Metamonada</taxon>
        <taxon>Diplomonadida</taxon>
        <taxon>Hexamitidae</taxon>
        <taxon>Giardiinae</taxon>
        <taxon>Giardia</taxon>
    </lineage>
</organism>
<comment type="similarity">
    <text evidence="1">Belongs to the eukaryotic ribosomal protein eL43 family.</text>
</comment>
<dbReference type="InterPro" id="IPR050522">
    <property type="entry name" value="Ribosomal_protein_eL43"/>
</dbReference>
<dbReference type="OrthoDB" id="10258345at2759"/>
<evidence type="ECO:0000313" key="4">
    <source>
        <dbReference type="EMBL" id="TNJ29282.1"/>
    </source>
</evidence>
<dbReference type="HAMAP" id="MF_00327">
    <property type="entry name" value="Ribosomal_eL43"/>
    <property type="match status" value="1"/>
</dbReference>
<dbReference type="EMBL" id="VDLU01000001">
    <property type="protein sequence ID" value="TNJ29282.1"/>
    <property type="molecule type" value="Genomic_DNA"/>
</dbReference>
<keyword evidence="5" id="KW-1185">Reference proteome</keyword>
<dbReference type="NCBIfam" id="NF003058">
    <property type="entry name" value="PRK03976.1"/>
    <property type="match status" value="1"/>
</dbReference>
<dbReference type="GO" id="GO:0005840">
    <property type="term" value="C:ribosome"/>
    <property type="evidence" value="ECO:0007669"/>
    <property type="project" value="UniProtKB-KW"/>
</dbReference>
<protein>
    <submittedName>
        <fullName evidence="4">Ribosomal protein L37a</fullName>
    </submittedName>
</protein>
<evidence type="ECO:0000256" key="1">
    <source>
        <dbReference type="ARBA" id="ARBA00008672"/>
    </source>
</evidence>
<accession>A0A4Z1STM4</accession>
<dbReference type="Gene3D" id="2.20.25.30">
    <property type="match status" value="1"/>
</dbReference>
<evidence type="ECO:0000256" key="3">
    <source>
        <dbReference type="ARBA" id="ARBA00023274"/>
    </source>
</evidence>
<dbReference type="Proteomes" id="UP000315496">
    <property type="component" value="Chromosome 1"/>
</dbReference>